<evidence type="ECO:0000313" key="1">
    <source>
        <dbReference type="EMBL" id="AFK71173.1"/>
    </source>
</evidence>
<sequence length="34" mass="4085">MTMKRVQSRYAKGHAELPYVWPESQRDKVKNRHG</sequence>
<accession>I3V0A2</accession>
<evidence type="ECO:0000313" key="2">
    <source>
        <dbReference type="Proteomes" id="UP000005268"/>
    </source>
</evidence>
<name>I3V0A2_PSEPU</name>
<dbReference type="KEGG" id="ppi:YSA_08141"/>
<organism evidence="1 2">
    <name type="scientific">Pseudomonas putida ND6</name>
    <dbReference type="NCBI Taxonomy" id="231023"/>
    <lineage>
        <taxon>Bacteria</taxon>
        <taxon>Pseudomonadati</taxon>
        <taxon>Pseudomonadota</taxon>
        <taxon>Gammaproteobacteria</taxon>
        <taxon>Pseudomonadales</taxon>
        <taxon>Pseudomonadaceae</taxon>
        <taxon>Pseudomonas</taxon>
    </lineage>
</organism>
<dbReference type="AlphaFoldDB" id="I3V0A2"/>
<reference evidence="1 2" key="1">
    <citation type="journal article" date="2012" name="J. Bacteriol.">
        <title>Complete Genome Sequence of the Naphthalene-Degrading Pseudomonas putida Strain ND6.</title>
        <authorList>
            <person name="Li S."/>
            <person name="Zhao H."/>
            <person name="Li Y."/>
            <person name="Niu S."/>
            <person name="Cai B."/>
        </authorList>
    </citation>
    <scope>NUCLEOTIDE SEQUENCE [LARGE SCALE GENOMIC DNA]</scope>
    <source>
        <strain evidence="1 2">ND6</strain>
    </source>
</reference>
<protein>
    <submittedName>
        <fullName evidence="1">Uncharacterized protein</fullName>
    </submittedName>
</protein>
<gene>
    <name evidence="1" type="ORF">YSA_08141</name>
</gene>
<dbReference type="HOGENOM" id="CLU_3375416_0_0_6"/>
<dbReference type="EMBL" id="CP003588">
    <property type="protein sequence ID" value="AFK71173.1"/>
    <property type="molecule type" value="Genomic_DNA"/>
</dbReference>
<dbReference type="Proteomes" id="UP000005268">
    <property type="component" value="Chromosome"/>
</dbReference>
<proteinExistence type="predicted"/>